<organism evidence="1">
    <name type="scientific">Klebsiella pneumoniae</name>
    <dbReference type="NCBI Taxonomy" id="573"/>
    <lineage>
        <taxon>Bacteria</taxon>
        <taxon>Pseudomonadati</taxon>
        <taxon>Pseudomonadota</taxon>
        <taxon>Gammaproteobacteria</taxon>
        <taxon>Enterobacterales</taxon>
        <taxon>Enterobacteriaceae</taxon>
        <taxon>Klebsiella/Raoultella group</taxon>
        <taxon>Klebsiella</taxon>
        <taxon>Klebsiella pneumoniae complex</taxon>
    </lineage>
</organism>
<proteinExistence type="predicted"/>
<dbReference type="AlphaFoldDB" id="A0A9J6RZ80"/>
<evidence type="ECO:0000313" key="1">
    <source>
        <dbReference type="EMBL" id="MRL35984.1"/>
    </source>
</evidence>
<name>A0A9J6RZ80_KLEPN</name>
<dbReference type="EMBL" id="WJWF01000008">
    <property type="protein sequence ID" value="MRL35984.1"/>
    <property type="molecule type" value="Genomic_DNA"/>
</dbReference>
<protein>
    <submittedName>
        <fullName evidence="1">Uncharacterized protein</fullName>
    </submittedName>
</protein>
<accession>A0A9J6RZ80</accession>
<reference evidence="1" key="1">
    <citation type="submission" date="2019-10" db="EMBL/GenBank/DDBJ databases">
        <title>Molecular typing, antibiotic resistance determination and virulence profiling for 36 multidrug-resistant clinical Klebsiella pneumoniae isolates using second- and third-generation sequencing.</title>
        <authorList>
            <person name="Shelenkov A."/>
            <person name="Mikhaylova Y."/>
            <person name="Yanushevich Y."/>
            <person name="Samoilov A."/>
            <person name="Petrova L."/>
            <person name="Fomina V."/>
            <person name="Gusarov V."/>
            <person name="Zamyatin M."/>
            <person name="Shagin D."/>
        </authorList>
    </citation>
    <scope>NUCLEOTIDE SEQUENCE [LARGE SCALE GENOMIC DNA]</scope>
    <source>
        <strain evidence="1">CriePir115</strain>
    </source>
</reference>
<sequence length="122" mass="14348">MRGLEIIDNEIVVLLRPYTNRYPGNCLTICTVNLPPELQRKGWFKSFLNLCCRVNPWNDVVIEDVGNEHLFDFCARNNFSILHPCYKTTFIVNQDIVREMNILPLEDYSYYLTLSKSENRVV</sequence>
<comment type="caution">
    <text evidence="1">The sequence shown here is derived from an EMBL/GenBank/DDBJ whole genome shotgun (WGS) entry which is preliminary data.</text>
</comment>
<gene>
    <name evidence="1" type="ORF">GJJ18_11150</name>
</gene>